<evidence type="ECO:0000313" key="2">
    <source>
        <dbReference type="EMBL" id="MCI43828.1"/>
    </source>
</evidence>
<comment type="caution">
    <text evidence="2">The sequence shown here is derived from an EMBL/GenBank/DDBJ whole genome shotgun (WGS) entry which is preliminary data.</text>
</comment>
<proteinExistence type="predicted"/>
<dbReference type="Proteomes" id="UP000265520">
    <property type="component" value="Unassembled WGS sequence"/>
</dbReference>
<feature type="compositionally biased region" description="Basic and acidic residues" evidence="1">
    <location>
        <begin position="77"/>
        <end position="93"/>
    </location>
</feature>
<protein>
    <submittedName>
        <fullName evidence="2">Uncharacterized protein</fullName>
    </submittedName>
</protein>
<evidence type="ECO:0000256" key="1">
    <source>
        <dbReference type="SAM" id="MobiDB-lite"/>
    </source>
</evidence>
<feature type="non-terminal residue" evidence="2">
    <location>
        <position position="108"/>
    </location>
</feature>
<dbReference type="AlphaFoldDB" id="A0A392S4Q6"/>
<feature type="compositionally biased region" description="Basic and acidic residues" evidence="1">
    <location>
        <begin position="50"/>
        <end position="70"/>
    </location>
</feature>
<reference evidence="2 3" key="1">
    <citation type="journal article" date="2018" name="Front. Plant Sci.">
        <title>Red Clover (Trifolium pratense) and Zigzag Clover (T. medium) - A Picture of Genomic Similarities and Differences.</title>
        <authorList>
            <person name="Dluhosova J."/>
            <person name="Istvanek J."/>
            <person name="Nedelnik J."/>
            <person name="Repkova J."/>
        </authorList>
    </citation>
    <scope>NUCLEOTIDE SEQUENCE [LARGE SCALE GENOMIC DNA]</scope>
    <source>
        <strain evidence="3">cv. 10/8</strain>
        <tissue evidence="2">Leaf</tissue>
    </source>
</reference>
<dbReference type="EMBL" id="LXQA010322495">
    <property type="protein sequence ID" value="MCI43828.1"/>
    <property type="molecule type" value="Genomic_DNA"/>
</dbReference>
<organism evidence="2 3">
    <name type="scientific">Trifolium medium</name>
    <dbReference type="NCBI Taxonomy" id="97028"/>
    <lineage>
        <taxon>Eukaryota</taxon>
        <taxon>Viridiplantae</taxon>
        <taxon>Streptophyta</taxon>
        <taxon>Embryophyta</taxon>
        <taxon>Tracheophyta</taxon>
        <taxon>Spermatophyta</taxon>
        <taxon>Magnoliopsida</taxon>
        <taxon>eudicotyledons</taxon>
        <taxon>Gunneridae</taxon>
        <taxon>Pentapetalae</taxon>
        <taxon>rosids</taxon>
        <taxon>fabids</taxon>
        <taxon>Fabales</taxon>
        <taxon>Fabaceae</taxon>
        <taxon>Papilionoideae</taxon>
        <taxon>50 kb inversion clade</taxon>
        <taxon>NPAAA clade</taxon>
        <taxon>Hologalegina</taxon>
        <taxon>IRL clade</taxon>
        <taxon>Trifolieae</taxon>
        <taxon>Trifolium</taxon>
    </lineage>
</organism>
<keyword evidence="3" id="KW-1185">Reference proteome</keyword>
<name>A0A392S4Q6_9FABA</name>
<feature type="region of interest" description="Disordered" evidence="1">
    <location>
        <begin position="23"/>
        <end position="108"/>
    </location>
</feature>
<evidence type="ECO:0000313" key="3">
    <source>
        <dbReference type="Proteomes" id="UP000265520"/>
    </source>
</evidence>
<accession>A0A392S4Q6</accession>
<feature type="compositionally biased region" description="Basic residues" evidence="1">
    <location>
        <begin position="35"/>
        <end position="49"/>
    </location>
</feature>
<sequence>MGWERDDEDGWTEVRPRRRRERRQVFDGIDSPRQIQRHRSIMPSRHRRAFSTEHYRDRYHAPDFDREDSPQSRYGSIRREPHMPGAPIHDRPDASLQYVERRQRHGDR</sequence>